<dbReference type="Proteomes" id="UP000477680">
    <property type="component" value="Chromosome"/>
</dbReference>
<dbReference type="RefSeq" id="WP_163494596.1">
    <property type="nucleotide sequence ID" value="NZ_CP048711.1"/>
</dbReference>
<keyword evidence="1" id="KW-1133">Transmembrane helix</keyword>
<dbReference type="Pfam" id="PF25564">
    <property type="entry name" value="DUF7933"/>
    <property type="match status" value="2"/>
</dbReference>
<proteinExistence type="predicted"/>
<keyword evidence="4" id="KW-1185">Reference proteome</keyword>
<gene>
    <name evidence="3" type="ORF">G3T16_08045</name>
</gene>
<dbReference type="NCBIfam" id="NF041766">
    <property type="entry name" value="choice_anch_U"/>
    <property type="match status" value="1"/>
</dbReference>
<keyword evidence="1" id="KW-0812">Transmembrane</keyword>
<dbReference type="KEGG" id="kim:G3T16_08045"/>
<reference evidence="3 4" key="1">
    <citation type="submission" date="2020-02" db="EMBL/GenBank/DDBJ databases">
        <title>Genome sequencing for Kineobactrum sp. M2.</title>
        <authorList>
            <person name="Park S.-J."/>
        </authorList>
    </citation>
    <scope>NUCLEOTIDE SEQUENCE [LARGE SCALE GENOMIC DNA]</scope>
    <source>
        <strain evidence="3 4">M2</strain>
    </source>
</reference>
<feature type="domain" description="DUF7933" evidence="2">
    <location>
        <begin position="2"/>
        <end position="83"/>
    </location>
</feature>
<dbReference type="EMBL" id="CP048711">
    <property type="protein sequence ID" value="QIB65357.1"/>
    <property type="molecule type" value="Genomic_DNA"/>
</dbReference>
<evidence type="ECO:0000256" key="1">
    <source>
        <dbReference type="SAM" id="Phobius"/>
    </source>
</evidence>
<organism evidence="3 4">
    <name type="scientific">Kineobactrum salinum</name>
    <dbReference type="NCBI Taxonomy" id="2708301"/>
    <lineage>
        <taxon>Bacteria</taxon>
        <taxon>Pseudomonadati</taxon>
        <taxon>Pseudomonadota</taxon>
        <taxon>Gammaproteobacteria</taxon>
        <taxon>Cellvibrionales</taxon>
        <taxon>Halieaceae</taxon>
        <taxon>Kineobactrum</taxon>
    </lineage>
</organism>
<dbReference type="InterPro" id="IPR057693">
    <property type="entry name" value="DUF7933"/>
</dbReference>
<dbReference type="InterPro" id="IPR053784">
    <property type="entry name" value="Choice_anch_U_dom"/>
</dbReference>
<sequence length="852" mass="85684">MGDRLRLSYELDNTAGGFLFNVSLGDTLPSGWTLHDPVNLANSCGGAVTAGPGQRQIMGASMFVAAGSRCSVALDVVAGSVGRQPHAAILGGASQGYALAAVEVAADAVHLTQGFDTVAVPGATVEVHYRIANTTRMAANNLVFSHDLDAVLPGLTAIGTPRAGICGTGSSVSGGSTLSFSGGSLAGGEVCEFELILHIPAAAATGSYASATGILSGTREGMAYSGSGPATATLDVSQQPLLEKAIDREVATNGDTLTTFYTLSNSSADDSLQGFTFIDSYASITTQAPVAVPAAGSCGAGSSFGAVQLSGVWEIRGSGLSLAAGDQCSFEVSWVLASTPGQVGSRIASGAGTVAGDPVTVREATASVLVLPTPQTQLSLSPEAATAGSDTALRVAVGGDLGGRRDGAAGLSSLSWELDLGDAPLEVLGALPRAGICGSGSSLTLDAGVLNLTNAVVPEGGRCELELDLRLAALADAGVYSLNLQDIVATAEGTGVTGRAQQVDLLVDGLALKLQFSSLPAAPGEQLEIDFILENPGTVTTISDISLVADLADGIPGVTVSAVSSSDAACLVINNPGGSQVVADIAELSAGDSCTGTASIELPPGIAAGDYPVRASIQARYGAGVLQPVAVAPRYLAVVEPGTPRDVTPLALPESDPDGDSIATAVEQSIGDGNLDGIPDALQDNVASLLNVDGQPLSIAVSGAVVVSAMQSLPAPADGPPGIEFPFGLVSFVLSNVPSQSTQQVQVYLPHEPAINSYWKQNRAGEWVNIASSVAHLANQNRTLITLTLVEDGSLDIESPNNPNTITDPGGPGIIPPAQSIPVLAPVLVLLLAGLLASVGVNYRRRSAVRPE</sequence>
<feature type="domain" description="DUF7933" evidence="2">
    <location>
        <begin position="240"/>
        <end position="344"/>
    </location>
</feature>
<dbReference type="AlphaFoldDB" id="A0A6C0U312"/>
<feature type="transmembrane region" description="Helical" evidence="1">
    <location>
        <begin position="823"/>
        <end position="843"/>
    </location>
</feature>
<protein>
    <recommendedName>
        <fullName evidence="2">DUF7933 domain-containing protein</fullName>
    </recommendedName>
</protein>
<evidence type="ECO:0000313" key="4">
    <source>
        <dbReference type="Proteomes" id="UP000477680"/>
    </source>
</evidence>
<keyword evidence="1" id="KW-0472">Membrane</keyword>
<name>A0A6C0U312_9GAMM</name>
<evidence type="ECO:0000259" key="2">
    <source>
        <dbReference type="Pfam" id="PF25564"/>
    </source>
</evidence>
<evidence type="ECO:0000313" key="3">
    <source>
        <dbReference type="EMBL" id="QIB65357.1"/>
    </source>
</evidence>
<accession>A0A6C0U312</accession>